<protein>
    <submittedName>
        <fullName evidence="1">Uncharacterized protein</fullName>
    </submittedName>
</protein>
<proteinExistence type="predicted"/>
<gene>
    <name evidence="1" type="ORF">AXK12_00390</name>
</gene>
<evidence type="ECO:0000313" key="2">
    <source>
        <dbReference type="Proteomes" id="UP000071392"/>
    </source>
</evidence>
<accession>A0A139SIN6</accession>
<evidence type="ECO:0000313" key="1">
    <source>
        <dbReference type="EMBL" id="KXU34409.1"/>
    </source>
</evidence>
<dbReference type="AlphaFoldDB" id="A0A139SIN6"/>
<keyword evidence="2" id="KW-1185">Reference proteome</keyword>
<dbReference type="EMBL" id="LSZP01000056">
    <property type="protein sequence ID" value="KXU34409.1"/>
    <property type="molecule type" value="Genomic_DNA"/>
</dbReference>
<comment type="caution">
    <text evidence="1">The sequence shown here is derived from an EMBL/GenBank/DDBJ whole genome shotgun (WGS) entry which is preliminary data.</text>
</comment>
<dbReference type="RefSeq" id="WP_068712883.1">
    <property type="nucleotide sequence ID" value="NZ_LSZP01000056.1"/>
</dbReference>
<sequence>MKLKFKTQAYQTAAVQAVVDCFKGQVPYHGGIRYRLDGGTRKAAPTSPQGALALEAAPEFGRSQILFFQKSDRP</sequence>
<name>A0A139SIN6_9BACT</name>
<dbReference type="OrthoDB" id="9804145at2"/>
<dbReference type="Proteomes" id="UP000071392">
    <property type="component" value="Unassembled WGS sequence"/>
</dbReference>
<organism evidence="1 2">
    <name type="scientific">Cephaloticoccus capnophilus</name>
    <dbReference type="NCBI Taxonomy" id="1548208"/>
    <lineage>
        <taxon>Bacteria</taxon>
        <taxon>Pseudomonadati</taxon>
        <taxon>Verrucomicrobiota</taxon>
        <taxon>Opitutia</taxon>
        <taxon>Opitutales</taxon>
        <taxon>Opitutaceae</taxon>
        <taxon>Cephaloticoccus</taxon>
    </lineage>
</organism>
<dbReference type="STRING" id="1548208.AXK12_00390"/>
<reference evidence="1 2" key="1">
    <citation type="submission" date="2016-02" db="EMBL/GenBank/DDBJ databases">
        <authorList>
            <person name="Wen L."/>
            <person name="He K."/>
            <person name="Yang H."/>
        </authorList>
    </citation>
    <scope>NUCLEOTIDE SEQUENCE [LARGE SCALE GENOMIC DNA]</scope>
    <source>
        <strain evidence="1 2">CV41</strain>
    </source>
</reference>